<dbReference type="KEGG" id="sind:110012456"/>
<sequence>MIFHTYEMSFHYKLTVEAGQPPTAISDGESVRYNSFTGLDMDIQAGSCRGLVQLQKCILAHHFAAFGFSAAIECRFLRFTWENCCILVLPLSADRCMANPQLQSVMGNQYDITHSLVWTWIYKPGHVEALFNCRSAYWLVTSLPLVSQQL</sequence>
<evidence type="ECO:0000313" key="2">
    <source>
        <dbReference type="RefSeq" id="XP_020551881.1"/>
    </source>
</evidence>
<accession>A0A8M8V717</accession>
<proteinExistence type="predicted"/>
<name>A0A8M8V717_SESIN</name>
<dbReference type="RefSeq" id="XP_020551881.1">
    <property type="nucleotide sequence ID" value="XM_020696222.1"/>
</dbReference>
<organism evidence="1 2">
    <name type="scientific">Sesamum indicum</name>
    <name type="common">Oriental sesame</name>
    <name type="synonym">Sesamum orientale</name>
    <dbReference type="NCBI Taxonomy" id="4182"/>
    <lineage>
        <taxon>Eukaryota</taxon>
        <taxon>Viridiplantae</taxon>
        <taxon>Streptophyta</taxon>
        <taxon>Embryophyta</taxon>
        <taxon>Tracheophyta</taxon>
        <taxon>Spermatophyta</taxon>
        <taxon>Magnoliopsida</taxon>
        <taxon>eudicotyledons</taxon>
        <taxon>Gunneridae</taxon>
        <taxon>Pentapetalae</taxon>
        <taxon>asterids</taxon>
        <taxon>lamiids</taxon>
        <taxon>Lamiales</taxon>
        <taxon>Pedaliaceae</taxon>
        <taxon>Sesamum</taxon>
    </lineage>
</organism>
<dbReference type="AlphaFoldDB" id="A0A8M8V717"/>
<reference evidence="2" key="1">
    <citation type="submission" date="2025-08" db="UniProtKB">
        <authorList>
            <consortium name="RefSeq"/>
        </authorList>
    </citation>
    <scope>IDENTIFICATION</scope>
</reference>
<dbReference type="GeneID" id="110012456"/>
<dbReference type="Proteomes" id="UP000504604">
    <property type="component" value="Linkage group LG8"/>
</dbReference>
<dbReference type="Gramene" id="SIN_1022695.t">
    <property type="protein sequence ID" value="SIN_1022695.t"/>
    <property type="gene ID" value="SIN_1022695"/>
</dbReference>
<evidence type="ECO:0000313" key="1">
    <source>
        <dbReference type="Proteomes" id="UP000504604"/>
    </source>
</evidence>
<gene>
    <name evidence="2" type="primary">LOC110012456</name>
</gene>
<protein>
    <submittedName>
        <fullName evidence="2">Uncharacterized protein LOC110012456</fullName>
    </submittedName>
</protein>
<keyword evidence="1" id="KW-1185">Reference proteome</keyword>